<dbReference type="EMBL" id="QOQW01000008">
    <property type="protein sequence ID" value="RCK80028.1"/>
    <property type="molecule type" value="Genomic_DNA"/>
</dbReference>
<proteinExistence type="predicted"/>
<accession>A0A367ZPH1</accession>
<dbReference type="AlphaFoldDB" id="A0A367ZPH1"/>
<evidence type="ECO:0000256" key="1">
    <source>
        <dbReference type="SAM" id="MobiDB-lite"/>
    </source>
</evidence>
<dbReference type="Proteomes" id="UP000252355">
    <property type="component" value="Unassembled WGS sequence"/>
</dbReference>
<gene>
    <name evidence="2" type="ORF">OZSIB_3532</name>
</gene>
<protein>
    <submittedName>
        <fullName evidence="2">Uncharacterized protein</fullName>
    </submittedName>
</protein>
<evidence type="ECO:0000313" key="2">
    <source>
        <dbReference type="EMBL" id="RCK80028.1"/>
    </source>
</evidence>
<sequence length="67" mass="7345">MAISGEHLHIVESQQFTHSLSFAPNLRRGIGRTPPIREAQVGPPRPFHERCFALTEPSSPAATGCDH</sequence>
<comment type="caution">
    <text evidence="2">The sequence shown here is derived from an EMBL/GenBank/DDBJ whole genome shotgun (WGS) entry which is preliminary data.</text>
</comment>
<name>A0A367ZPH1_9BACT</name>
<evidence type="ECO:0000313" key="3">
    <source>
        <dbReference type="Proteomes" id="UP000252355"/>
    </source>
</evidence>
<feature type="region of interest" description="Disordered" evidence="1">
    <location>
        <begin position="27"/>
        <end position="67"/>
    </location>
</feature>
<organism evidence="2 3">
    <name type="scientific">Candidatus Ozemobacter sibiricus</name>
    <dbReference type="NCBI Taxonomy" id="2268124"/>
    <lineage>
        <taxon>Bacteria</taxon>
        <taxon>Candidatus Ozemobacteria</taxon>
        <taxon>Candidatus Ozemobacterales</taxon>
        <taxon>Candidatus Ozemobacteraceae</taxon>
        <taxon>Candidatus Ozemobacter</taxon>
    </lineage>
</organism>
<reference evidence="2 3" key="1">
    <citation type="submission" date="2018-05" db="EMBL/GenBank/DDBJ databases">
        <title>A metagenomic window into the 2 km-deep terrestrial subsurface aquifer revealed taxonomically and functionally diverse microbial community comprising novel uncultured bacterial lineages.</title>
        <authorList>
            <person name="Kadnikov V.V."/>
            <person name="Mardanov A.V."/>
            <person name="Beletsky A.V."/>
            <person name="Banks D."/>
            <person name="Pimenov N.V."/>
            <person name="Frank Y.A."/>
            <person name="Karnachuk O.V."/>
            <person name="Ravin N.V."/>
        </authorList>
    </citation>
    <scope>NUCLEOTIDE SEQUENCE [LARGE SCALE GENOMIC DNA]</scope>
    <source>
        <strain evidence="2">BY5</strain>
    </source>
</reference>